<keyword evidence="3" id="KW-0539">Nucleus</keyword>
<dbReference type="PROSITE" id="PS51514">
    <property type="entry name" value="BRX"/>
    <property type="match status" value="1"/>
</dbReference>
<dbReference type="EMBL" id="BTGU01000058">
    <property type="protein sequence ID" value="GMN55530.1"/>
    <property type="molecule type" value="Genomic_DNA"/>
</dbReference>
<dbReference type="AlphaFoldDB" id="A0AA88ANQ3"/>
<comment type="similarity">
    <text evidence="2">Belongs to the BRX family.</text>
</comment>
<dbReference type="GO" id="GO:0005634">
    <property type="term" value="C:nucleus"/>
    <property type="evidence" value="ECO:0007669"/>
    <property type="project" value="UniProtKB-SubCell"/>
</dbReference>
<accession>A0AA88ANQ3</accession>
<feature type="coiled-coil region" evidence="4">
    <location>
        <begin position="95"/>
        <end position="139"/>
    </location>
</feature>
<evidence type="ECO:0000256" key="4">
    <source>
        <dbReference type="SAM" id="Coils"/>
    </source>
</evidence>
<dbReference type="PANTHER" id="PTHR46058:SF40">
    <property type="entry name" value="BRX DOMAIN-CONTAINING PROTEIN"/>
    <property type="match status" value="1"/>
</dbReference>
<dbReference type="PANTHER" id="PTHR46058">
    <property type="entry name" value="PROTEIN BREVIS RADIX-LIKE 1"/>
    <property type="match status" value="1"/>
</dbReference>
<evidence type="ECO:0000313" key="7">
    <source>
        <dbReference type="Proteomes" id="UP001187192"/>
    </source>
</evidence>
<feature type="domain" description="BRX" evidence="5">
    <location>
        <begin position="194"/>
        <end position="230"/>
    </location>
</feature>
<comment type="subcellular location">
    <subcellularLocation>
        <location evidence="1">Nucleus</location>
    </subcellularLocation>
</comment>
<evidence type="ECO:0000256" key="3">
    <source>
        <dbReference type="ARBA" id="ARBA00023242"/>
    </source>
</evidence>
<dbReference type="InterPro" id="IPR013591">
    <property type="entry name" value="Brevis_radix_dom"/>
</dbReference>
<evidence type="ECO:0000256" key="2">
    <source>
        <dbReference type="ARBA" id="ARBA00009057"/>
    </source>
</evidence>
<name>A0AA88ANQ3_FICCA</name>
<sequence length="230" mass="26062">MTPNPDKPYRVCYNCFEKLRTAAQTSPSSHYTLSRRGSVNQGVNEIIEKNKSLDSGSHMKEDNIASFKRNKKLSFDNNRVYPFKSNLTSKSRLREIELEKATRQLKDAIAKAAEETEKCKAVKEVIKSLTAQLKDMAARLPTRMERSRNTLPLYSASHTQIVFAAVTDQRNSPVTCPTSKIKGRAAKSKTITGDEWVEQDEAGIYFTLASLSGGLKYLKRVRFRTRHTRP</sequence>
<reference evidence="6" key="1">
    <citation type="submission" date="2023-07" db="EMBL/GenBank/DDBJ databases">
        <title>draft genome sequence of fig (Ficus carica).</title>
        <authorList>
            <person name="Takahashi T."/>
            <person name="Nishimura K."/>
        </authorList>
    </citation>
    <scope>NUCLEOTIDE SEQUENCE</scope>
</reference>
<dbReference type="Pfam" id="PF08381">
    <property type="entry name" value="BRX"/>
    <property type="match status" value="1"/>
</dbReference>
<proteinExistence type="inferred from homology"/>
<dbReference type="InterPro" id="IPR044532">
    <property type="entry name" value="BRX-like"/>
</dbReference>
<dbReference type="InterPro" id="IPR027988">
    <property type="entry name" value="BRX_N"/>
</dbReference>
<gene>
    <name evidence="6" type="ORF">TIFTF001_024656</name>
</gene>
<evidence type="ECO:0000313" key="6">
    <source>
        <dbReference type="EMBL" id="GMN55530.1"/>
    </source>
</evidence>
<dbReference type="Proteomes" id="UP001187192">
    <property type="component" value="Unassembled WGS sequence"/>
</dbReference>
<dbReference type="Pfam" id="PF13713">
    <property type="entry name" value="BRX_N"/>
    <property type="match status" value="1"/>
</dbReference>
<keyword evidence="4" id="KW-0175">Coiled coil</keyword>
<comment type="caution">
    <text evidence="6">The sequence shown here is derived from an EMBL/GenBank/DDBJ whole genome shotgun (WGS) entry which is preliminary data.</text>
</comment>
<organism evidence="6 7">
    <name type="scientific">Ficus carica</name>
    <name type="common">Common fig</name>
    <dbReference type="NCBI Taxonomy" id="3494"/>
    <lineage>
        <taxon>Eukaryota</taxon>
        <taxon>Viridiplantae</taxon>
        <taxon>Streptophyta</taxon>
        <taxon>Embryophyta</taxon>
        <taxon>Tracheophyta</taxon>
        <taxon>Spermatophyta</taxon>
        <taxon>Magnoliopsida</taxon>
        <taxon>eudicotyledons</taxon>
        <taxon>Gunneridae</taxon>
        <taxon>Pentapetalae</taxon>
        <taxon>rosids</taxon>
        <taxon>fabids</taxon>
        <taxon>Rosales</taxon>
        <taxon>Moraceae</taxon>
        <taxon>Ficeae</taxon>
        <taxon>Ficus</taxon>
    </lineage>
</organism>
<keyword evidence="7" id="KW-1185">Reference proteome</keyword>
<protein>
    <recommendedName>
        <fullName evidence="5">BRX domain-containing protein</fullName>
    </recommendedName>
</protein>
<evidence type="ECO:0000259" key="5">
    <source>
        <dbReference type="PROSITE" id="PS51514"/>
    </source>
</evidence>
<evidence type="ECO:0000256" key="1">
    <source>
        <dbReference type="ARBA" id="ARBA00004123"/>
    </source>
</evidence>